<protein>
    <submittedName>
        <fullName evidence="1">Uncharacterized protein</fullName>
    </submittedName>
</protein>
<evidence type="ECO:0000313" key="1">
    <source>
        <dbReference type="EMBL" id="ODM24098.1"/>
    </source>
</evidence>
<name>A0A1E3BT16_ASPCR</name>
<proteinExistence type="predicted"/>
<accession>A0A1E3BT16</accession>
<comment type="caution">
    <text evidence="1">The sequence shown here is derived from an EMBL/GenBank/DDBJ whole genome shotgun (WGS) entry which is preliminary data.</text>
</comment>
<dbReference type="Gene3D" id="3.40.50.1110">
    <property type="entry name" value="SGNH hydrolase"/>
    <property type="match status" value="1"/>
</dbReference>
<dbReference type="EMBL" id="JXNT01000001">
    <property type="protein sequence ID" value="ODM24098.1"/>
    <property type="molecule type" value="Genomic_DNA"/>
</dbReference>
<dbReference type="SUPFAM" id="SSF52266">
    <property type="entry name" value="SGNH hydrolase"/>
    <property type="match status" value="1"/>
</dbReference>
<dbReference type="Proteomes" id="UP000094569">
    <property type="component" value="Unassembled WGS sequence"/>
</dbReference>
<dbReference type="STRING" id="573508.A0A1E3BT16"/>
<dbReference type="VEuPathDB" id="FungiDB:SI65_01688"/>
<gene>
    <name evidence="1" type="ORF">SI65_01688</name>
</gene>
<keyword evidence="2" id="KW-1185">Reference proteome</keyword>
<organism evidence="1 2">
    <name type="scientific">Aspergillus cristatus</name>
    <name type="common">Chinese Fuzhuan brick tea-fermentation fungus</name>
    <name type="synonym">Eurotium cristatum</name>
    <dbReference type="NCBI Taxonomy" id="573508"/>
    <lineage>
        <taxon>Eukaryota</taxon>
        <taxon>Fungi</taxon>
        <taxon>Dikarya</taxon>
        <taxon>Ascomycota</taxon>
        <taxon>Pezizomycotina</taxon>
        <taxon>Eurotiomycetes</taxon>
        <taxon>Eurotiomycetidae</taxon>
        <taxon>Eurotiales</taxon>
        <taxon>Aspergillaceae</taxon>
        <taxon>Aspergillus</taxon>
        <taxon>Aspergillus subgen. Aspergillus</taxon>
    </lineage>
</organism>
<dbReference type="OrthoDB" id="6123at2759"/>
<dbReference type="AlphaFoldDB" id="A0A1E3BT16"/>
<dbReference type="InterPro" id="IPR036514">
    <property type="entry name" value="SGNH_hydro_sf"/>
</dbReference>
<evidence type="ECO:0000313" key="2">
    <source>
        <dbReference type="Proteomes" id="UP000094569"/>
    </source>
</evidence>
<reference evidence="1 2" key="1">
    <citation type="journal article" date="2016" name="BMC Genomics">
        <title>Comparative genomic and transcriptomic analyses of the Fuzhuan brick tea-fermentation fungus Aspergillus cristatus.</title>
        <authorList>
            <person name="Ge Y."/>
            <person name="Wang Y."/>
            <person name="Liu Y."/>
            <person name="Tan Y."/>
            <person name="Ren X."/>
            <person name="Zhang X."/>
            <person name="Hyde K.D."/>
            <person name="Liu Y."/>
            <person name="Liu Z."/>
        </authorList>
    </citation>
    <scope>NUCLEOTIDE SEQUENCE [LARGE SCALE GENOMIC DNA]</scope>
    <source>
        <strain evidence="1 2">GZAAS20.1005</strain>
    </source>
</reference>
<sequence length="128" mass="14540">MPTKKFNGDEKVYYNKDIGGSRYQDAATSSCPGQGGRSDPGLGVIWQSSFHYFWGGYNTGRDPGMDRIVMLTRTLRRELDDQVGELNSVIREAVSDVNGNRRTGQVHYVDIQSRFDGYQWCEEGPWHV</sequence>